<comment type="caution">
    <text evidence="5">The sequence shown here is derived from an EMBL/GenBank/DDBJ whole genome shotgun (WGS) entry which is preliminary data.</text>
</comment>
<dbReference type="SUPFAM" id="SSF53474">
    <property type="entry name" value="alpha/beta-Hydrolases"/>
    <property type="match status" value="1"/>
</dbReference>
<dbReference type="Gene3D" id="3.40.50.1820">
    <property type="entry name" value="alpha/beta hydrolase"/>
    <property type="match status" value="1"/>
</dbReference>
<organism evidence="5 6">
    <name type="scientific">Penicillium daleae</name>
    <dbReference type="NCBI Taxonomy" id="63821"/>
    <lineage>
        <taxon>Eukaryota</taxon>
        <taxon>Fungi</taxon>
        <taxon>Dikarya</taxon>
        <taxon>Ascomycota</taxon>
        <taxon>Pezizomycotina</taxon>
        <taxon>Eurotiomycetes</taxon>
        <taxon>Eurotiomycetidae</taxon>
        <taxon>Eurotiales</taxon>
        <taxon>Aspergillaceae</taxon>
        <taxon>Penicillium</taxon>
    </lineage>
</organism>
<evidence type="ECO:0000256" key="3">
    <source>
        <dbReference type="ARBA" id="ARBA00048461"/>
    </source>
</evidence>
<dbReference type="PANTHER" id="PTHR45856:SF24">
    <property type="entry name" value="FUNGAL LIPASE-LIKE DOMAIN-CONTAINING PROTEIN"/>
    <property type="match status" value="1"/>
</dbReference>
<protein>
    <submittedName>
        <fullName evidence="5">Alpha/Beta hydrolase protein</fullName>
    </submittedName>
</protein>
<dbReference type="GO" id="GO:0016787">
    <property type="term" value="F:hydrolase activity"/>
    <property type="evidence" value="ECO:0007669"/>
    <property type="project" value="UniProtKB-KW"/>
</dbReference>
<dbReference type="CDD" id="cd00519">
    <property type="entry name" value="Lipase_3"/>
    <property type="match status" value="1"/>
</dbReference>
<comment type="catalytic activity">
    <reaction evidence="3">
        <text>a monoacylglycerol + H2O = glycerol + a fatty acid + H(+)</text>
        <dbReference type="Rhea" id="RHEA:15245"/>
        <dbReference type="ChEBI" id="CHEBI:15377"/>
        <dbReference type="ChEBI" id="CHEBI:15378"/>
        <dbReference type="ChEBI" id="CHEBI:17408"/>
        <dbReference type="ChEBI" id="CHEBI:17754"/>
        <dbReference type="ChEBI" id="CHEBI:28868"/>
    </reaction>
</comment>
<dbReference type="InterPro" id="IPR029058">
    <property type="entry name" value="AB_hydrolase_fold"/>
</dbReference>
<comment type="similarity">
    <text evidence="1">Belongs to the AB hydrolase superfamily. Lipase family. Class 3 subfamily.</text>
</comment>
<evidence type="ECO:0000313" key="6">
    <source>
        <dbReference type="Proteomes" id="UP001213681"/>
    </source>
</evidence>
<dbReference type="AlphaFoldDB" id="A0AAD6C9P4"/>
<keyword evidence="6" id="KW-1185">Reference proteome</keyword>
<dbReference type="RefSeq" id="XP_056768283.1">
    <property type="nucleotide sequence ID" value="XM_056907556.1"/>
</dbReference>
<reference evidence="5" key="1">
    <citation type="submission" date="2022-12" db="EMBL/GenBank/DDBJ databases">
        <authorList>
            <person name="Petersen C."/>
        </authorList>
    </citation>
    <scope>NUCLEOTIDE SEQUENCE</scope>
    <source>
        <strain evidence="5">IBT 16125</strain>
    </source>
</reference>
<keyword evidence="5" id="KW-0378">Hydrolase</keyword>
<feature type="domain" description="Fungal lipase-type" evidence="4">
    <location>
        <begin position="121"/>
        <end position="247"/>
    </location>
</feature>
<comment type="catalytic activity">
    <reaction evidence="2">
        <text>a diacylglycerol + H2O = a monoacylglycerol + a fatty acid + H(+)</text>
        <dbReference type="Rhea" id="RHEA:32731"/>
        <dbReference type="ChEBI" id="CHEBI:15377"/>
        <dbReference type="ChEBI" id="CHEBI:15378"/>
        <dbReference type="ChEBI" id="CHEBI:17408"/>
        <dbReference type="ChEBI" id="CHEBI:18035"/>
        <dbReference type="ChEBI" id="CHEBI:28868"/>
    </reaction>
</comment>
<name>A0AAD6C9P4_9EURO</name>
<dbReference type="PANTHER" id="PTHR45856">
    <property type="entry name" value="ALPHA/BETA-HYDROLASES SUPERFAMILY PROTEIN"/>
    <property type="match status" value="1"/>
</dbReference>
<dbReference type="GO" id="GO:0006629">
    <property type="term" value="P:lipid metabolic process"/>
    <property type="evidence" value="ECO:0007669"/>
    <property type="project" value="InterPro"/>
</dbReference>
<gene>
    <name evidence="5" type="ORF">N7458_004174</name>
</gene>
<accession>A0AAD6C9P4</accession>
<evidence type="ECO:0000259" key="4">
    <source>
        <dbReference type="Pfam" id="PF01764"/>
    </source>
</evidence>
<evidence type="ECO:0000256" key="1">
    <source>
        <dbReference type="ARBA" id="ARBA00043996"/>
    </source>
</evidence>
<dbReference type="GO" id="GO:0072330">
    <property type="term" value="P:monocarboxylic acid biosynthetic process"/>
    <property type="evidence" value="ECO:0007669"/>
    <property type="project" value="UniProtKB-ARBA"/>
</dbReference>
<dbReference type="GeneID" id="81597799"/>
<sequence>MVTVSDLDAIKHLVSYAEKAYKNDDGTEFQMASADLTGEPSTCRMLQIITPVGKSTQPGLVSKITSNTCLHLGIRNGDTLVLAFRGTDLPMNLNDVPNPERWRGFWSNCYTDICYSLTALDFAHADRNPNQTNIPDLADVLVHEGFLLAFNSLLDDGRLLRCMSHLQESIKGNQLKNIEICGHSLGGALATLCALWCSLRFPSAKITCVTLGSPRVGNENFRAVFESRGIDCYRLVNASDPIPTIPDRYTELIPLRISPNNPKSHIRQRSYQHTGKAVWLHVGQEIVLEQDPYSMFTTKDSPEIQREEDGEEGGELASLRRWGVLSWRWAPYWTWRVWRILRNLPDHHPTRYVMAVGKILNASR</sequence>
<dbReference type="InterPro" id="IPR002921">
    <property type="entry name" value="Fungal_lipase-type"/>
</dbReference>
<dbReference type="InterPro" id="IPR051218">
    <property type="entry name" value="Sec_MonoDiacylglyc_Lipase"/>
</dbReference>
<dbReference type="GO" id="GO:0017000">
    <property type="term" value="P:antibiotic biosynthetic process"/>
    <property type="evidence" value="ECO:0007669"/>
    <property type="project" value="UniProtKB-ARBA"/>
</dbReference>
<dbReference type="Pfam" id="PF01764">
    <property type="entry name" value="Lipase_3"/>
    <property type="match status" value="1"/>
</dbReference>
<reference evidence="5" key="2">
    <citation type="journal article" date="2023" name="IMA Fungus">
        <title>Comparative genomic study of the Penicillium genus elucidates a diverse pangenome and 15 lateral gene transfer events.</title>
        <authorList>
            <person name="Petersen C."/>
            <person name="Sorensen T."/>
            <person name="Nielsen M.R."/>
            <person name="Sondergaard T.E."/>
            <person name="Sorensen J.L."/>
            <person name="Fitzpatrick D.A."/>
            <person name="Frisvad J.C."/>
            <person name="Nielsen K.L."/>
        </authorList>
    </citation>
    <scope>NUCLEOTIDE SEQUENCE</scope>
    <source>
        <strain evidence="5">IBT 16125</strain>
    </source>
</reference>
<dbReference type="Proteomes" id="UP001213681">
    <property type="component" value="Unassembled WGS sequence"/>
</dbReference>
<dbReference type="EMBL" id="JAPVEA010000004">
    <property type="protein sequence ID" value="KAJ5455910.1"/>
    <property type="molecule type" value="Genomic_DNA"/>
</dbReference>
<evidence type="ECO:0000313" key="5">
    <source>
        <dbReference type="EMBL" id="KAJ5455910.1"/>
    </source>
</evidence>
<evidence type="ECO:0000256" key="2">
    <source>
        <dbReference type="ARBA" id="ARBA00047591"/>
    </source>
</evidence>
<proteinExistence type="inferred from homology"/>